<sequence>MHGQAHDEPNAVTDQESILKPHVGAEELQHLGKLALFCAACPQPGINLPDNWKEDTNRILYRRSFIADGNFKADHLAPRNAEDDVHLTDGEAFMTRQADYSEHLKEAISLAPRYAQVYFMSMVIKKRIIDGEILEMLWAVLNETSRSTHGATMAHRTEILDDHMGDSNWKKIINTAATICKKFGRAVTEQKASLEYYDGVHQLSLQHLLPEWEKEIQDAEAKRHEDVTHMDVMQSKVVKSLSRREIELKLSEAELKQKGKTGQAAWLSKGLKIEETQYEICQQPTTSQKLDLVNRRRHLRKTIEAFTNTAMEFIEEDLVNSIYDQDSVITDDLDPQDGDKGEPGAPSISKADPDGQVLPFPSQIPDEFLSLLTMEHRASIIALREKELDIRKGHAEDCLETVQGAMIQLSWQFKNRVWPAEGIAQKTRAWEGANILEKVCTLQRRLYNQNCQVLYTLGPRTELELQYPLLTKDDCRSAEELELTKHEMEWTVRFYMYMATTWQSRRDSATQLSSGHRAYAEKQIDMWNELGHVSEAMFKRLNTAFTSTWNLYPSSYEIQEAEAKLKLHVHMTRIRTALHVIMTANLGYKLYNWQLNMQDEVEQALAHIGYCTINGFHVRVPYLLQDLCNIFSTDPACGPENNMVPGTVNSEFNAREDQELLDSTNEYCYWWLEKMQTPPCFCRNARNYVQWDRNETKTQASHLQHSYVHPDQVNSGTPPPDSGSEDSGSDLRRSLFEDKDMEDEEDGDGEEYGDDNSDQDDNEDIDELAVV</sequence>
<gene>
    <name evidence="2" type="ORF">CPB84DRAFT_1749409</name>
</gene>
<evidence type="ECO:0000256" key="1">
    <source>
        <dbReference type="SAM" id="MobiDB-lite"/>
    </source>
</evidence>
<protein>
    <recommendedName>
        <fullName evidence="4">CxC2-like cysteine cluster KDZ transposase-associated domain-containing protein</fullName>
    </recommendedName>
</protein>
<organism evidence="2 3">
    <name type="scientific">Gymnopilus junonius</name>
    <name type="common">Spectacular rustgill mushroom</name>
    <name type="synonym">Gymnopilus spectabilis subsp. junonius</name>
    <dbReference type="NCBI Taxonomy" id="109634"/>
    <lineage>
        <taxon>Eukaryota</taxon>
        <taxon>Fungi</taxon>
        <taxon>Dikarya</taxon>
        <taxon>Basidiomycota</taxon>
        <taxon>Agaricomycotina</taxon>
        <taxon>Agaricomycetes</taxon>
        <taxon>Agaricomycetidae</taxon>
        <taxon>Agaricales</taxon>
        <taxon>Agaricineae</taxon>
        <taxon>Hymenogastraceae</taxon>
        <taxon>Gymnopilus</taxon>
    </lineage>
</organism>
<feature type="region of interest" description="Disordered" evidence="1">
    <location>
        <begin position="329"/>
        <end position="356"/>
    </location>
</feature>
<dbReference type="Proteomes" id="UP000724874">
    <property type="component" value="Unassembled WGS sequence"/>
</dbReference>
<evidence type="ECO:0000313" key="2">
    <source>
        <dbReference type="EMBL" id="KAF8888930.1"/>
    </source>
</evidence>
<feature type="region of interest" description="Disordered" evidence="1">
    <location>
        <begin position="709"/>
        <end position="771"/>
    </location>
</feature>
<dbReference type="EMBL" id="JADNYJ010000082">
    <property type="protein sequence ID" value="KAF8888930.1"/>
    <property type="molecule type" value="Genomic_DNA"/>
</dbReference>
<proteinExistence type="predicted"/>
<accession>A0A9P5NKF5</accession>
<evidence type="ECO:0000313" key="3">
    <source>
        <dbReference type="Proteomes" id="UP000724874"/>
    </source>
</evidence>
<feature type="compositionally biased region" description="Basic and acidic residues" evidence="1">
    <location>
        <begin position="729"/>
        <end position="738"/>
    </location>
</feature>
<dbReference type="OrthoDB" id="3214502at2759"/>
<name>A0A9P5NKF5_GYMJU</name>
<evidence type="ECO:0008006" key="4">
    <source>
        <dbReference type="Google" id="ProtNLM"/>
    </source>
</evidence>
<feature type="compositionally biased region" description="Acidic residues" evidence="1">
    <location>
        <begin position="739"/>
        <end position="771"/>
    </location>
</feature>
<reference evidence="2" key="1">
    <citation type="submission" date="2020-11" db="EMBL/GenBank/DDBJ databases">
        <authorList>
            <consortium name="DOE Joint Genome Institute"/>
            <person name="Ahrendt S."/>
            <person name="Riley R."/>
            <person name="Andreopoulos W."/>
            <person name="LaButti K."/>
            <person name="Pangilinan J."/>
            <person name="Ruiz-duenas F.J."/>
            <person name="Barrasa J.M."/>
            <person name="Sanchez-Garcia M."/>
            <person name="Camarero S."/>
            <person name="Miyauchi S."/>
            <person name="Serrano A."/>
            <person name="Linde D."/>
            <person name="Babiker R."/>
            <person name="Drula E."/>
            <person name="Ayuso-Fernandez I."/>
            <person name="Pacheco R."/>
            <person name="Padilla G."/>
            <person name="Ferreira P."/>
            <person name="Barriuso J."/>
            <person name="Kellner H."/>
            <person name="Castanera R."/>
            <person name="Alfaro M."/>
            <person name="Ramirez L."/>
            <person name="Pisabarro A.G."/>
            <person name="Kuo A."/>
            <person name="Tritt A."/>
            <person name="Lipzen A."/>
            <person name="He G."/>
            <person name="Yan M."/>
            <person name="Ng V."/>
            <person name="Cullen D."/>
            <person name="Martin F."/>
            <person name="Rosso M.-N."/>
            <person name="Henrissat B."/>
            <person name="Hibbett D."/>
            <person name="Martinez A.T."/>
            <person name="Grigoriev I.V."/>
        </authorList>
    </citation>
    <scope>NUCLEOTIDE SEQUENCE</scope>
    <source>
        <strain evidence="2">AH 44721</strain>
    </source>
</reference>
<keyword evidence="3" id="KW-1185">Reference proteome</keyword>
<comment type="caution">
    <text evidence="2">The sequence shown here is derived from an EMBL/GenBank/DDBJ whole genome shotgun (WGS) entry which is preliminary data.</text>
</comment>
<dbReference type="AlphaFoldDB" id="A0A9P5NKF5"/>